<reference evidence="2 3" key="1">
    <citation type="submission" date="2020-08" db="EMBL/GenBank/DDBJ databases">
        <title>Genome public.</title>
        <authorList>
            <person name="Liu C."/>
            <person name="Sun Q."/>
        </authorList>
    </citation>
    <scope>NUCLEOTIDE SEQUENCE [LARGE SCALE GENOMIC DNA]</scope>
    <source>
        <strain evidence="2 3">NSJ-71</strain>
    </source>
</reference>
<dbReference type="CDD" id="cd02696">
    <property type="entry name" value="MurNAc-LAA"/>
    <property type="match status" value="1"/>
</dbReference>
<organism evidence="2 3">
    <name type="scientific">Ruminococcus intestinalis</name>
    <dbReference type="NCBI Taxonomy" id="2763066"/>
    <lineage>
        <taxon>Bacteria</taxon>
        <taxon>Bacillati</taxon>
        <taxon>Bacillota</taxon>
        <taxon>Clostridia</taxon>
        <taxon>Eubacteriales</taxon>
        <taxon>Oscillospiraceae</taxon>
        <taxon>Ruminococcus</taxon>
    </lineage>
</organism>
<dbReference type="SUPFAM" id="SSF53187">
    <property type="entry name" value="Zn-dependent exopeptidases"/>
    <property type="match status" value="1"/>
</dbReference>
<keyword evidence="3" id="KW-1185">Reference proteome</keyword>
<sequence length="180" mass="20124">MPKVYLSPSLQEYNPYVDGGNEEYYMNLVADAIEPYLFASGIEFDRNSPEMTLSQAIKDSNNSANDLHLAVHSNAAPEGSAGRYTGADIYYYPSSLNGKRFAEILQRNYENIYPYPDDVDIIPTTSLAEVRRTKAPSALIEVAYHDNPEEAQWIRENVGAIGRNLAQSIVEYFGVPFVEA</sequence>
<evidence type="ECO:0000313" key="2">
    <source>
        <dbReference type="EMBL" id="MBC5727208.1"/>
    </source>
</evidence>
<accession>A0ABR7HI69</accession>
<gene>
    <name evidence="2" type="ORF">H8R91_01430</name>
</gene>
<protein>
    <submittedName>
        <fullName evidence="2">N-acetylmuramoyl-L-alanine amidase</fullName>
    </submittedName>
</protein>
<dbReference type="Pfam" id="PF01520">
    <property type="entry name" value="Amidase_3"/>
    <property type="match status" value="1"/>
</dbReference>
<feature type="domain" description="MurNAc-LAA" evidence="1">
    <location>
        <begin position="57"/>
        <end position="170"/>
    </location>
</feature>
<dbReference type="InterPro" id="IPR002508">
    <property type="entry name" value="MurNAc-LAA_cat"/>
</dbReference>
<evidence type="ECO:0000313" key="3">
    <source>
        <dbReference type="Proteomes" id="UP000636755"/>
    </source>
</evidence>
<evidence type="ECO:0000259" key="1">
    <source>
        <dbReference type="SMART" id="SM00646"/>
    </source>
</evidence>
<comment type="caution">
    <text evidence="2">The sequence shown here is derived from an EMBL/GenBank/DDBJ whole genome shotgun (WGS) entry which is preliminary data.</text>
</comment>
<dbReference type="RefSeq" id="WP_186934588.1">
    <property type="nucleotide sequence ID" value="NZ_JACOPS010000001.1"/>
</dbReference>
<dbReference type="Gene3D" id="3.40.630.40">
    <property type="entry name" value="Zn-dependent exopeptidases"/>
    <property type="match status" value="1"/>
</dbReference>
<dbReference type="SMART" id="SM00646">
    <property type="entry name" value="Ami_3"/>
    <property type="match status" value="1"/>
</dbReference>
<dbReference type="Proteomes" id="UP000636755">
    <property type="component" value="Unassembled WGS sequence"/>
</dbReference>
<dbReference type="EMBL" id="JACOPS010000001">
    <property type="protein sequence ID" value="MBC5727208.1"/>
    <property type="molecule type" value="Genomic_DNA"/>
</dbReference>
<name>A0ABR7HI69_9FIRM</name>
<proteinExistence type="predicted"/>